<sequence>MLTIDTNLGRTNITASSEAEEADVALATHLAKHKDHPLVRGLGTLSEVGDQPPLLALSGVVLAYGVLAGDRCAAGAGARMLGSLILATWIKTGLKSLVARTRPNVLLDKGQYPVEPFGPDAGSWHSFPSGHTAGSVAVARAVGRAYPQARTAAYAGAAAVALVQIPRGAHYPADVVGGAVVGLVAEAAINGIAKYLFAATSKPKIAPKSTVATHQRA</sequence>
<evidence type="ECO:0000256" key="1">
    <source>
        <dbReference type="ARBA" id="ARBA00004651"/>
    </source>
</evidence>
<evidence type="ECO:0000313" key="9">
    <source>
        <dbReference type="Proteomes" id="UP000605848"/>
    </source>
</evidence>
<feature type="domain" description="Phosphatidic acid phosphatase type 2/haloperoxidase" evidence="7">
    <location>
        <begin position="78"/>
        <end position="190"/>
    </location>
</feature>
<dbReference type="GO" id="GO:0005886">
    <property type="term" value="C:plasma membrane"/>
    <property type="evidence" value="ECO:0007669"/>
    <property type="project" value="UniProtKB-SubCell"/>
</dbReference>
<evidence type="ECO:0000256" key="3">
    <source>
        <dbReference type="ARBA" id="ARBA00022692"/>
    </source>
</evidence>
<dbReference type="RefSeq" id="WP_202066160.1">
    <property type="nucleotide sequence ID" value="NZ_JAEQMY010000184.1"/>
</dbReference>
<comment type="caution">
    <text evidence="8">The sequence shown here is derived from an EMBL/GenBank/DDBJ whole genome shotgun (WGS) entry which is preliminary data.</text>
</comment>
<evidence type="ECO:0000256" key="4">
    <source>
        <dbReference type="ARBA" id="ARBA00022801"/>
    </source>
</evidence>
<evidence type="ECO:0000256" key="5">
    <source>
        <dbReference type="ARBA" id="ARBA00022989"/>
    </source>
</evidence>
<dbReference type="Pfam" id="PF01569">
    <property type="entry name" value="PAP2"/>
    <property type="match status" value="1"/>
</dbReference>
<dbReference type="InterPro" id="IPR000326">
    <property type="entry name" value="PAP2/HPO"/>
</dbReference>
<dbReference type="SMART" id="SM00014">
    <property type="entry name" value="acidPPc"/>
    <property type="match status" value="1"/>
</dbReference>
<dbReference type="PANTHER" id="PTHR14969:SF62">
    <property type="entry name" value="DECAPRENYLPHOSPHORYL-5-PHOSPHORIBOSE PHOSPHATASE RV3807C-RELATED"/>
    <property type="match status" value="1"/>
</dbReference>
<accession>A0A937D564</accession>
<protein>
    <submittedName>
        <fullName evidence="8">Phosphatase PAP2 family protein</fullName>
    </submittedName>
</protein>
<organism evidence="8 9">
    <name type="scientific">Microvirga aerilata</name>
    <dbReference type="NCBI Taxonomy" id="670292"/>
    <lineage>
        <taxon>Bacteria</taxon>
        <taxon>Pseudomonadati</taxon>
        <taxon>Pseudomonadota</taxon>
        <taxon>Alphaproteobacteria</taxon>
        <taxon>Hyphomicrobiales</taxon>
        <taxon>Methylobacteriaceae</taxon>
        <taxon>Microvirga</taxon>
    </lineage>
</organism>
<dbReference type="Gene3D" id="1.20.144.10">
    <property type="entry name" value="Phosphatidic acid phosphatase type 2/haloperoxidase"/>
    <property type="match status" value="1"/>
</dbReference>
<keyword evidence="9" id="KW-1185">Reference proteome</keyword>
<evidence type="ECO:0000313" key="8">
    <source>
        <dbReference type="EMBL" id="MBL0408315.1"/>
    </source>
</evidence>
<keyword evidence="5" id="KW-1133">Transmembrane helix</keyword>
<keyword evidence="4" id="KW-0378">Hydrolase</keyword>
<dbReference type="EMBL" id="JAEQMY010000184">
    <property type="protein sequence ID" value="MBL0408315.1"/>
    <property type="molecule type" value="Genomic_DNA"/>
</dbReference>
<evidence type="ECO:0000256" key="6">
    <source>
        <dbReference type="ARBA" id="ARBA00023136"/>
    </source>
</evidence>
<keyword evidence="3" id="KW-0812">Transmembrane</keyword>
<evidence type="ECO:0000259" key="7">
    <source>
        <dbReference type="SMART" id="SM00014"/>
    </source>
</evidence>
<proteinExistence type="predicted"/>
<dbReference type="AlphaFoldDB" id="A0A937D564"/>
<dbReference type="PANTHER" id="PTHR14969">
    <property type="entry name" value="SPHINGOSINE-1-PHOSPHATE PHOSPHOHYDROLASE"/>
    <property type="match status" value="1"/>
</dbReference>
<reference evidence="8" key="1">
    <citation type="submission" date="2021-01" db="EMBL/GenBank/DDBJ databases">
        <title>Microvirga sp.</title>
        <authorList>
            <person name="Kim M.K."/>
        </authorList>
    </citation>
    <scope>NUCLEOTIDE SEQUENCE</scope>
    <source>
        <strain evidence="8">5420S-16</strain>
    </source>
</reference>
<dbReference type="SUPFAM" id="SSF48317">
    <property type="entry name" value="Acid phosphatase/Vanadium-dependent haloperoxidase"/>
    <property type="match status" value="1"/>
</dbReference>
<gene>
    <name evidence="8" type="ORF">JKG68_31030</name>
</gene>
<dbReference type="Proteomes" id="UP000605848">
    <property type="component" value="Unassembled WGS sequence"/>
</dbReference>
<evidence type="ECO:0000256" key="2">
    <source>
        <dbReference type="ARBA" id="ARBA00022475"/>
    </source>
</evidence>
<name>A0A937D564_9HYPH</name>
<comment type="subcellular location">
    <subcellularLocation>
        <location evidence="1">Cell membrane</location>
        <topology evidence="1">Multi-pass membrane protein</topology>
    </subcellularLocation>
</comment>
<dbReference type="GO" id="GO:0016787">
    <property type="term" value="F:hydrolase activity"/>
    <property type="evidence" value="ECO:0007669"/>
    <property type="project" value="UniProtKB-KW"/>
</dbReference>
<keyword evidence="2" id="KW-1003">Cell membrane</keyword>
<dbReference type="InterPro" id="IPR036938">
    <property type="entry name" value="PAP2/HPO_sf"/>
</dbReference>
<keyword evidence="6" id="KW-0472">Membrane</keyword>